<name>A0ACA9L7Y0_9GLOM</name>
<gene>
    <name evidence="1" type="ORF">RPERSI_LOCUS2236</name>
</gene>
<organism evidence="1 2">
    <name type="scientific">Racocetra persica</name>
    <dbReference type="NCBI Taxonomy" id="160502"/>
    <lineage>
        <taxon>Eukaryota</taxon>
        <taxon>Fungi</taxon>
        <taxon>Fungi incertae sedis</taxon>
        <taxon>Mucoromycota</taxon>
        <taxon>Glomeromycotina</taxon>
        <taxon>Glomeromycetes</taxon>
        <taxon>Diversisporales</taxon>
        <taxon>Gigasporaceae</taxon>
        <taxon>Racocetra</taxon>
    </lineage>
</organism>
<comment type="caution">
    <text evidence="1">The sequence shown here is derived from an EMBL/GenBank/DDBJ whole genome shotgun (WGS) entry which is preliminary data.</text>
</comment>
<dbReference type="EMBL" id="CAJVQC010002375">
    <property type="protein sequence ID" value="CAG8510510.1"/>
    <property type="molecule type" value="Genomic_DNA"/>
</dbReference>
<evidence type="ECO:0000313" key="2">
    <source>
        <dbReference type="Proteomes" id="UP000789920"/>
    </source>
</evidence>
<keyword evidence="2" id="KW-1185">Reference proteome</keyword>
<feature type="non-terminal residue" evidence="1">
    <location>
        <position position="1"/>
    </location>
</feature>
<proteinExistence type="predicted"/>
<accession>A0ACA9L7Y0</accession>
<sequence>FQLDGILISKVTDVKIKITDPGAINGNPKIIIKACASIRDIKSVNILTQNDSMRSLIMEFDAGTTLTQIAKALNTNENTYDKLNVPLYDMPLSNLLENIQPEFSLLFYPVTEPPTMDYKLKNIRIFANNFPEIKFIPSQIHKKLTNTAIDISIFNPLEIENIAIGLNIKFYLLITKDKKLLANLSYLYDKKVEPSEPYTLTQYMISIKPQSLDESNITIKLDEILNAIDLYDTFEGLNEFAPILWNSIKNELKSAKFKYLDLYIKNCHSYSDFQLGITISNFIIKAGVIEVKDVTIDLEHYDAKWIGKIKSIAKIIGKVGTYDCFIEYMSPTKNNVGNLLIKNLSEHLTFEMILNIFQLENVFDISEFEDLFKYAKILEIDVDLVNSDNSDFIIEELSIVLWTKNLKLGHLTIDHLKANISYSPSRNNTDSAIWKFSIEGKVDTLVAILSYDNEKCKMQGTLVPTQSKTLKEIVDLLTTAKIAGNSMFNEICDSEIISVNLNINIDMNNIYIEEFSVALMKKLSFAKVNLDDLIFKYKKANNYHIFDTQVNSQQLPSSEIVFALKATISRQVADNKISAMIVIDCDTEYDNELVKAYIEISSFQKPLLLSDFLKLLTGHQPDLQELLPKLPDLPKFENFLIVQGYQYPVTISAKLQITEFRISTQNEESFTLIENPSIKLKPMGVSISYNKAAKVKKYEASLDGIFTLIDGTKLKLVIVKSKVDNDDTIFADIYATENEYSVEISNVVETLLQLNGESDDKWQNRKPKEMKSPNFVVKSTNSEAYLYIHLSKKDVALYVTIESIGNALLLVKKLNAKLSLSVMNILPYATEEKWGYIFALKTFGDFQFEDLFTSSIASNVDMILPLTRGNLVLVSDQNAILNQIEEEANNIIKEFNDKRPDYENLDDIISIKLPLDRKDVYNSTLKQGVNLYSEIKNNQINHNSKYILLENFLATIFPESDLPEIKVASYLGTSDLANSEFKAAISNLILFGGLKFEIITFSYKPSDINYELSKLSIGGKLNFKDLDMDLTVKGKLIIKNKYVLEGKINFSKEIILDGRILFSDGIPHILSIDISQKVGIAHILHTFFGDKLEWPKDLPSITFCCGELYYSNSKEEIKIGEKVYAEGLYAEAHIDFFGLKDLKVFANFNHGKKIELIYVDNDSEINLGFVKLFKFKLSINSKNNSIDAEGFLKLFEITSAEFQFKYDINTQSFKGDVTIKDDKPVLGITNPVITGYWSELNKFMITKWPCVYELSWKPMEFARLIEKASANLSQIIFGLELYETFIGKFTLFLKQLETQSENLISFSLEGNYSIIIESETNKSIPIDNIQISPPIRLDINYPENIDFDNIFEYLLNLFKEKLQENTEILRETLLKDPEKFATFLEGLSIETLIKLKESALVGLVDIAGDKVNDQTRDALKDCVKNILSKMQPKIKLIEDKVRAVEKAQTLSDAVILAGPLLLETGKWFEYLESSINLVTKKLRKLFGDQSQEEICIRKEKTEIDGIDKRIRKTVEKFLTMEGLIPELEFTLENSLKIQWNAPIDAENDKLAVNFHYKLPIIIFGKKTTEKDIIIKKEDIEEDKSDHKKLSYILKDNLFVKCNKVLVKYIMAMLQYDGQTYLGSQSKEGNIEHKPQLYPPTKLKPEYNAHNKILTTEIISEDEDAQEYYCPGGECKIRVLAKADSWKDSEFKYADETIQWMLPPVSVKFRYFYDKNDADCLEILIEETKNQQPLLGYTYQVTNRDHKVIYPLAPNKIKPFKKIPYLKLEEIRKNSETLTAEHFIRVRDVAKEDSNWMDSSYTYSESFKFFSKVNNIRGSYNIDNNVLKVLWDSVENAKKYKISLYVNNYILEIKFTSETFIEFDIWKLEEEKSIERCSTSCKSYTFTVRATNDVLKEDRIDTFDGPVTVIEKDFKQLPKPTKVNMKKESDRLNVSYQPITLTEGLNIFEGYKVNLYDIQKPEKAIAESQIIKKITSSYYDFILKEIKFEEDKDYRAEVHAVVSNDQAINSFPEKSTKTMRSLPFPKNIQIAAKNDKSNEQMFVVSCDFNPKIQTYKLGVENTKTGKTIEKTINIQSQDKINQELSPENSDLLESPSSSEKVEFRAFAQAIGDDDQLDSKIVKSDSTVTQFAAPQKVDFNYSHGIFFGHEFGVNFEKPDEGYYEIQVIQVGNNKCIKKMETDKKSEVVNVKQLDVGVYKVRVRRIPQKSDFTRFISSNWKDSKKSQTITEIKI</sequence>
<protein>
    <submittedName>
        <fullName evidence="1">16498_t:CDS:1</fullName>
    </submittedName>
</protein>
<dbReference type="Proteomes" id="UP000789920">
    <property type="component" value="Unassembled WGS sequence"/>
</dbReference>
<reference evidence="1" key="1">
    <citation type="submission" date="2021-06" db="EMBL/GenBank/DDBJ databases">
        <authorList>
            <person name="Kallberg Y."/>
            <person name="Tangrot J."/>
            <person name="Rosling A."/>
        </authorList>
    </citation>
    <scope>NUCLEOTIDE SEQUENCE</scope>
    <source>
        <strain evidence="1">MA461A</strain>
    </source>
</reference>
<evidence type="ECO:0000313" key="1">
    <source>
        <dbReference type="EMBL" id="CAG8510510.1"/>
    </source>
</evidence>